<dbReference type="PANTHER" id="PTHR42810:SF4">
    <property type="entry name" value="URIC ACID TRANSPORTER UACT"/>
    <property type="match status" value="1"/>
</dbReference>
<feature type="transmembrane region" description="Helical" evidence="8">
    <location>
        <begin position="12"/>
        <end position="30"/>
    </location>
</feature>
<reference evidence="9" key="4">
    <citation type="submission" date="2024-05" db="EMBL/GenBank/DDBJ databases">
        <authorList>
            <person name="Sun Q."/>
            <person name="Sedlacek I."/>
        </authorList>
    </citation>
    <scope>NUCLEOTIDE SEQUENCE</scope>
    <source>
        <strain evidence="9">CCM 4175</strain>
    </source>
</reference>
<keyword evidence="5 8" id="KW-0812">Transmembrane</keyword>
<feature type="transmembrane region" description="Helical" evidence="8">
    <location>
        <begin position="153"/>
        <end position="171"/>
    </location>
</feature>
<evidence type="ECO:0000256" key="6">
    <source>
        <dbReference type="ARBA" id="ARBA00022989"/>
    </source>
</evidence>
<feature type="transmembrane region" description="Helical" evidence="8">
    <location>
        <begin position="390"/>
        <end position="410"/>
    </location>
</feature>
<dbReference type="NCBIfam" id="TIGR00801">
    <property type="entry name" value="ncs2"/>
    <property type="match status" value="1"/>
</dbReference>
<dbReference type="NCBIfam" id="TIGR03173">
    <property type="entry name" value="pbuX"/>
    <property type="match status" value="1"/>
</dbReference>
<dbReference type="NCBIfam" id="NF037981">
    <property type="entry name" value="NCS2_1"/>
    <property type="match status" value="1"/>
</dbReference>
<evidence type="ECO:0000313" key="9">
    <source>
        <dbReference type="EMBL" id="GGA83183.1"/>
    </source>
</evidence>
<evidence type="ECO:0000256" key="4">
    <source>
        <dbReference type="ARBA" id="ARBA00022475"/>
    </source>
</evidence>
<evidence type="ECO:0000256" key="7">
    <source>
        <dbReference type="ARBA" id="ARBA00023136"/>
    </source>
</evidence>
<feature type="transmembrane region" description="Helical" evidence="8">
    <location>
        <begin position="218"/>
        <end position="238"/>
    </location>
</feature>
<dbReference type="GO" id="GO:0042907">
    <property type="term" value="F:xanthine transmembrane transporter activity"/>
    <property type="evidence" value="ECO:0007669"/>
    <property type="project" value="TreeGrafter"/>
</dbReference>
<dbReference type="AlphaFoldDB" id="A0A240C9Q8"/>
<keyword evidence="4" id="KW-1003">Cell membrane</keyword>
<organism evidence="10 11">
    <name type="scientific">Staphylococcus muscae</name>
    <dbReference type="NCBI Taxonomy" id="1294"/>
    <lineage>
        <taxon>Bacteria</taxon>
        <taxon>Bacillati</taxon>
        <taxon>Bacillota</taxon>
        <taxon>Bacilli</taxon>
        <taxon>Bacillales</taxon>
        <taxon>Staphylococcaceae</taxon>
        <taxon>Staphylococcus</taxon>
    </lineage>
</organism>
<evidence type="ECO:0000313" key="12">
    <source>
        <dbReference type="Proteomes" id="UP000652995"/>
    </source>
</evidence>
<evidence type="ECO:0000313" key="11">
    <source>
        <dbReference type="Proteomes" id="UP000243706"/>
    </source>
</evidence>
<accession>A0A240C9Q8</accession>
<evidence type="ECO:0000313" key="10">
    <source>
        <dbReference type="EMBL" id="SNW04675.1"/>
    </source>
</evidence>
<reference evidence="10 11" key="2">
    <citation type="submission" date="2017-06" db="EMBL/GenBank/DDBJ databases">
        <authorList>
            <consortium name="Pathogen Informatics"/>
        </authorList>
    </citation>
    <scope>NUCLEOTIDE SEQUENCE [LARGE SCALE GENOMIC DNA]</scope>
    <source>
        <strain evidence="10 11">NCTC13833</strain>
    </source>
</reference>
<proteinExistence type="inferred from homology"/>
<keyword evidence="3" id="KW-0813">Transport</keyword>
<feature type="transmembrane region" description="Helical" evidence="8">
    <location>
        <begin position="326"/>
        <end position="347"/>
    </location>
</feature>
<evidence type="ECO:0000256" key="1">
    <source>
        <dbReference type="ARBA" id="ARBA00004651"/>
    </source>
</evidence>
<dbReference type="Proteomes" id="UP000243706">
    <property type="component" value="Chromosome 1"/>
</dbReference>
<sequence length="423" mass="45139">MIKRFLLSLQHLLAMYAGAILVPIIVATSLDFTAEQTAYLVTVDIFMCGIATFLQVYKGIGIGLPVVLGCTFTAVAPMILIGQTKGIDVLYGSLFLSGLLVIIIAPFFASLVKLFPPVVTGSVVTIIGITLMPVAMNYLAGGQGAKDYGDPKHLLLGGATLIIILLLQRFAQGFLKSIAILLGLMIGTIFASFLGVIDAGQVASAHWFELPRPFRFTGFAFDFGATVVFFIVALISLIESTGVYHALSEITGKTLMRKDFRKGYMAEGIAITLGSIFNAFPYTAYSQNVGLVSLSGAKKNDVIYGMVILLIICGCIPKLGALANMIPLSVLGGAMLAMFGMVMAYGMRILNDINFKNQNNLIIIAVSVGLGAGITAVPEAFQGLGDQFSWLTQNGIVLGTISAIVLNLFFNGLNYQQNQENVK</sequence>
<dbReference type="EMBL" id="LT906464">
    <property type="protein sequence ID" value="SNW04675.1"/>
    <property type="molecule type" value="Genomic_DNA"/>
</dbReference>
<dbReference type="Pfam" id="PF00860">
    <property type="entry name" value="Xan_ur_permease"/>
    <property type="match status" value="1"/>
</dbReference>
<feature type="transmembrane region" description="Helical" evidence="8">
    <location>
        <begin position="302"/>
        <end position="320"/>
    </location>
</feature>
<feature type="transmembrane region" description="Helical" evidence="8">
    <location>
        <begin position="177"/>
        <end position="197"/>
    </location>
</feature>
<keyword evidence="6 8" id="KW-1133">Transmembrane helix</keyword>
<evidence type="ECO:0000256" key="8">
    <source>
        <dbReference type="SAM" id="Phobius"/>
    </source>
</evidence>
<reference evidence="12" key="3">
    <citation type="journal article" date="2019" name="Int. J. Syst. Evol. Microbiol.">
        <title>The Global Catalogue of Microorganisms (GCM) 10K type strain sequencing project: providing services to taxonomists for standard genome sequencing and annotation.</title>
        <authorList>
            <consortium name="The Broad Institute Genomics Platform"/>
            <consortium name="The Broad Institute Genome Sequencing Center for Infectious Disease"/>
            <person name="Wu L."/>
            <person name="Ma J."/>
        </authorList>
    </citation>
    <scope>NUCLEOTIDE SEQUENCE [LARGE SCALE GENOMIC DNA]</scope>
    <source>
        <strain evidence="12">CCM 4175</strain>
    </source>
</reference>
<dbReference type="Proteomes" id="UP000652995">
    <property type="component" value="Unassembled WGS sequence"/>
</dbReference>
<protein>
    <submittedName>
        <fullName evidence="10">Xanthine permease</fullName>
    </submittedName>
</protein>
<feature type="transmembrane region" description="Helical" evidence="8">
    <location>
        <begin position="62"/>
        <end position="82"/>
    </location>
</feature>
<dbReference type="InterPro" id="IPR006042">
    <property type="entry name" value="Xan_ur_permease"/>
</dbReference>
<dbReference type="EMBL" id="BMCB01000002">
    <property type="protein sequence ID" value="GGA83183.1"/>
    <property type="molecule type" value="Genomic_DNA"/>
</dbReference>
<dbReference type="PROSITE" id="PS01116">
    <property type="entry name" value="XANTH_URACIL_PERMASE"/>
    <property type="match status" value="1"/>
</dbReference>
<feature type="transmembrane region" description="Helical" evidence="8">
    <location>
        <begin position="118"/>
        <end position="141"/>
    </location>
</feature>
<evidence type="ECO:0000256" key="3">
    <source>
        <dbReference type="ARBA" id="ARBA00022448"/>
    </source>
</evidence>
<dbReference type="PANTHER" id="PTHR42810">
    <property type="entry name" value="PURINE PERMEASE C1399.01C-RELATED"/>
    <property type="match status" value="1"/>
</dbReference>
<name>A0A240C9Q8_9STAP</name>
<feature type="transmembrane region" description="Helical" evidence="8">
    <location>
        <begin position="264"/>
        <end position="282"/>
    </location>
</feature>
<comment type="subcellular location">
    <subcellularLocation>
        <location evidence="1">Cell membrane</location>
        <topology evidence="1">Multi-pass membrane protein</topology>
    </subcellularLocation>
</comment>
<dbReference type="InterPro" id="IPR006043">
    <property type="entry name" value="NCS2"/>
</dbReference>
<evidence type="ECO:0000256" key="5">
    <source>
        <dbReference type="ARBA" id="ARBA00022692"/>
    </source>
</evidence>
<dbReference type="InterPro" id="IPR017588">
    <property type="entry name" value="UacT-like"/>
</dbReference>
<gene>
    <name evidence="10" type="primary">pbuX</name>
    <name evidence="9" type="ORF">GCM10007183_04250</name>
    <name evidence="10" type="ORF">SAMEA4412661_02069</name>
</gene>
<comment type="similarity">
    <text evidence="2">Belongs to the nucleobase:cation symporter-2 (NCS2) (TC 2.A.40) family.</text>
</comment>
<reference evidence="9" key="1">
    <citation type="journal article" date="2014" name="Int. J. Syst. Evol. Microbiol.">
        <title>Complete genome of a new Firmicutes species belonging to the dominant human colonic microbiota ('Ruminococcus bicirculans') reveals two chromosomes and a selective capacity to utilize plant glucans.</title>
        <authorList>
            <consortium name="NISC Comparative Sequencing Program"/>
            <person name="Wegmann U."/>
            <person name="Louis P."/>
            <person name="Goesmann A."/>
            <person name="Henrissat B."/>
            <person name="Duncan S.H."/>
            <person name="Flint H.J."/>
        </authorList>
    </citation>
    <scope>NUCLEOTIDE SEQUENCE</scope>
    <source>
        <strain evidence="9">CCM 4175</strain>
    </source>
</reference>
<feature type="transmembrane region" description="Helical" evidence="8">
    <location>
        <begin position="359"/>
        <end position="378"/>
    </location>
</feature>
<dbReference type="GO" id="GO:0005886">
    <property type="term" value="C:plasma membrane"/>
    <property type="evidence" value="ECO:0007669"/>
    <property type="project" value="UniProtKB-SubCell"/>
</dbReference>
<keyword evidence="7 8" id="KW-0472">Membrane</keyword>
<feature type="transmembrane region" description="Helical" evidence="8">
    <location>
        <begin position="89"/>
        <end position="112"/>
    </location>
</feature>
<keyword evidence="12" id="KW-1185">Reference proteome</keyword>
<evidence type="ECO:0000256" key="2">
    <source>
        <dbReference type="ARBA" id="ARBA00008821"/>
    </source>
</evidence>